<dbReference type="EMBL" id="CP089291">
    <property type="protein sequence ID" value="UOF92678.1"/>
    <property type="molecule type" value="Genomic_DNA"/>
</dbReference>
<evidence type="ECO:0000313" key="3">
    <source>
        <dbReference type="Proteomes" id="UP000830167"/>
    </source>
</evidence>
<dbReference type="Proteomes" id="UP000830167">
    <property type="component" value="Chromosome"/>
</dbReference>
<accession>A0ABY4CQK9</accession>
<name>A0ABY4CQK9_9BACL</name>
<evidence type="ECO:0000313" key="2">
    <source>
        <dbReference type="EMBL" id="UOF92678.1"/>
    </source>
</evidence>
<dbReference type="CDD" id="cd08563">
    <property type="entry name" value="GDPD_TtGDE_like"/>
    <property type="match status" value="1"/>
</dbReference>
<dbReference type="Gene3D" id="3.20.20.190">
    <property type="entry name" value="Phosphatidylinositol (PI) phosphodiesterase"/>
    <property type="match status" value="1"/>
</dbReference>
<sequence>MPTHRPLILAHRGFSAKAPENTLAAFEAARLAGADGIELDVQCTKDGEVVVIHDERVDRTTNGRGWVKDFTYQELQGLDAGSWFHNTYRGQTVPRFIAVLQWAKQHRLLLNIELKTGVVQYPRLEQKVVELIRSQQMTERVLLSSFNHYSLRTVKRIDPRFRIGLLYMCGMVEPWLYANRMGASAIQPYYPNVIPELMAGCHANRVMVSPYLIDDIKVMKAMAAMGVDAVITNHPDRMRLVLAEL</sequence>
<dbReference type="InterPro" id="IPR017946">
    <property type="entry name" value="PLC-like_Pdiesterase_TIM-brl"/>
</dbReference>
<feature type="domain" description="GP-PDE" evidence="1">
    <location>
        <begin position="6"/>
        <end position="242"/>
    </location>
</feature>
<organism evidence="2 3">
    <name type="scientific">Fodinisporobacter ferrooxydans</name>
    <dbReference type="NCBI Taxonomy" id="2901836"/>
    <lineage>
        <taxon>Bacteria</taxon>
        <taxon>Bacillati</taxon>
        <taxon>Bacillota</taxon>
        <taxon>Bacilli</taxon>
        <taxon>Bacillales</taxon>
        <taxon>Alicyclobacillaceae</taxon>
        <taxon>Fodinisporobacter</taxon>
    </lineage>
</organism>
<dbReference type="PANTHER" id="PTHR46211">
    <property type="entry name" value="GLYCEROPHOSPHORYL DIESTER PHOSPHODIESTERASE"/>
    <property type="match status" value="1"/>
</dbReference>
<evidence type="ECO:0000259" key="1">
    <source>
        <dbReference type="PROSITE" id="PS51704"/>
    </source>
</evidence>
<proteinExistence type="predicted"/>
<dbReference type="PANTHER" id="PTHR46211:SF1">
    <property type="entry name" value="GLYCEROPHOSPHODIESTER PHOSPHODIESTERASE, CYTOPLASMIC"/>
    <property type="match status" value="1"/>
</dbReference>
<dbReference type="InterPro" id="IPR030395">
    <property type="entry name" value="GP_PDE_dom"/>
</dbReference>
<protein>
    <submittedName>
        <fullName evidence="2">Glycerophosphodiester phosphodiesterase</fullName>
    </submittedName>
</protein>
<gene>
    <name evidence="2" type="ORF">LSG31_11225</name>
</gene>
<dbReference type="SUPFAM" id="SSF51695">
    <property type="entry name" value="PLC-like phosphodiesterases"/>
    <property type="match status" value="1"/>
</dbReference>
<dbReference type="Pfam" id="PF03009">
    <property type="entry name" value="GDPD"/>
    <property type="match status" value="1"/>
</dbReference>
<dbReference type="RefSeq" id="WP_347439349.1">
    <property type="nucleotide sequence ID" value="NZ_CP089291.1"/>
</dbReference>
<dbReference type="PROSITE" id="PS51704">
    <property type="entry name" value="GP_PDE"/>
    <property type="match status" value="1"/>
</dbReference>
<reference evidence="2" key="1">
    <citation type="submission" date="2021-12" db="EMBL/GenBank/DDBJ databases">
        <title>Alicyclobacillaceae gen. nov., sp. nov., isolated from chalcocite enrichment system.</title>
        <authorList>
            <person name="Jiang Z."/>
        </authorList>
    </citation>
    <scope>NUCLEOTIDE SEQUENCE</scope>
    <source>
        <strain evidence="2">MYW30-H2</strain>
    </source>
</reference>
<keyword evidence="3" id="KW-1185">Reference proteome</keyword>